<evidence type="ECO:0000256" key="1">
    <source>
        <dbReference type="SAM" id="Phobius"/>
    </source>
</evidence>
<gene>
    <name evidence="2" type="ORF">BOTBODRAFT_37478</name>
</gene>
<dbReference type="Proteomes" id="UP000027195">
    <property type="component" value="Unassembled WGS sequence"/>
</dbReference>
<organism evidence="2 3">
    <name type="scientific">Botryobasidium botryosum (strain FD-172 SS1)</name>
    <dbReference type="NCBI Taxonomy" id="930990"/>
    <lineage>
        <taxon>Eukaryota</taxon>
        <taxon>Fungi</taxon>
        <taxon>Dikarya</taxon>
        <taxon>Basidiomycota</taxon>
        <taxon>Agaricomycotina</taxon>
        <taxon>Agaricomycetes</taxon>
        <taxon>Cantharellales</taxon>
        <taxon>Botryobasidiaceae</taxon>
        <taxon>Botryobasidium</taxon>
    </lineage>
</organism>
<keyword evidence="1" id="KW-1133">Transmembrane helix</keyword>
<keyword evidence="3" id="KW-1185">Reference proteome</keyword>
<dbReference type="EMBL" id="KL198084">
    <property type="protein sequence ID" value="KDQ08959.1"/>
    <property type="molecule type" value="Genomic_DNA"/>
</dbReference>
<reference evidence="3" key="1">
    <citation type="journal article" date="2014" name="Proc. Natl. Acad. Sci. U.S.A.">
        <title>Extensive sampling of basidiomycete genomes demonstrates inadequacy of the white-rot/brown-rot paradigm for wood decay fungi.</title>
        <authorList>
            <person name="Riley R."/>
            <person name="Salamov A.A."/>
            <person name="Brown D.W."/>
            <person name="Nagy L.G."/>
            <person name="Floudas D."/>
            <person name="Held B.W."/>
            <person name="Levasseur A."/>
            <person name="Lombard V."/>
            <person name="Morin E."/>
            <person name="Otillar R."/>
            <person name="Lindquist E.A."/>
            <person name="Sun H."/>
            <person name="LaButti K.M."/>
            <person name="Schmutz J."/>
            <person name="Jabbour D."/>
            <person name="Luo H."/>
            <person name="Baker S.E."/>
            <person name="Pisabarro A.G."/>
            <person name="Walton J.D."/>
            <person name="Blanchette R.A."/>
            <person name="Henrissat B."/>
            <person name="Martin F."/>
            <person name="Cullen D."/>
            <person name="Hibbett D.S."/>
            <person name="Grigoriev I.V."/>
        </authorList>
    </citation>
    <scope>NUCLEOTIDE SEQUENCE [LARGE SCALE GENOMIC DNA]</scope>
    <source>
        <strain evidence="3">FD-172 SS1</strain>
    </source>
</reference>
<name>A0A067M0A6_BOTB1</name>
<accession>A0A067M0A6</accession>
<protein>
    <submittedName>
        <fullName evidence="2">Uncharacterized protein</fullName>
    </submittedName>
</protein>
<feature type="transmembrane region" description="Helical" evidence="1">
    <location>
        <begin position="12"/>
        <end position="37"/>
    </location>
</feature>
<evidence type="ECO:0000313" key="2">
    <source>
        <dbReference type="EMBL" id="KDQ08959.1"/>
    </source>
</evidence>
<keyword evidence="1" id="KW-0812">Transmembrane</keyword>
<evidence type="ECO:0000313" key="3">
    <source>
        <dbReference type="Proteomes" id="UP000027195"/>
    </source>
</evidence>
<dbReference type="AlphaFoldDB" id="A0A067M0A6"/>
<proteinExistence type="predicted"/>
<dbReference type="InParanoid" id="A0A067M0A6"/>
<dbReference type="HOGENOM" id="CLU_2941411_0_0_1"/>
<keyword evidence="1" id="KW-0472">Membrane</keyword>
<sequence length="60" mass="6533">MPLSPAPPPRCVLGLYLLTALPPAGYPAISFIFMAMANHIRRAIPMNRPPLCKQFLGGRS</sequence>